<dbReference type="Gene3D" id="2.40.420.20">
    <property type="match status" value="1"/>
</dbReference>
<evidence type="ECO:0000313" key="10">
    <source>
        <dbReference type="EMBL" id="ACZ19616.1"/>
    </source>
</evidence>
<proteinExistence type="inferred from homology"/>
<gene>
    <name evidence="10" type="ordered locus">Taci_1385</name>
</gene>
<evidence type="ECO:0000259" key="8">
    <source>
        <dbReference type="Pfam" id="PF25954"/>
    </source>
</evidence>
<dbReference type="GO" id="GO:0015562">
    <property type="term" value="F:efflux transmembrane transporter activity"/>
    <property type="evidence" value="ECO:0007669"/>
    <property type="project" value="InterPro"/>
</dbReference>
<dbReference type="RefSeq" id="WP_012870127.1">
    <property type="nucleotide sequence ID" value="NC_013522.1"/>
</dbReference>
<comment type="subcellular location">
    <subcellularLocation>
        <location evidence="1">Cell envelope</location>
    </subcellularLocation>
</comment>
<dbReference type="OrthoDB" id="2604at2"/>
<evidence type="ECO:0000256" key="3">
    <source>
        <dbReference type="ARBA" id="ARBA00022448"/>
    </source>
</evidence>
<reference evidence="10 11" key="1">
    <citation type="journal article" date="2009" name="Stand. Genomic Sci.">
        <title>Complete genome sequence of Thermanaerovibrio acidaminovorans type strain (Su883).</title>
        <authorList>
            <person name="Chovatia M."/>
            <person name="Sikorski J."/>
            <person name="Schroder M."/>
            <person name="Lapidus A."/>
            <person name="Nolan M."/>
            <person name="Tice H."/>
            <person name="Glavina Del Rio T."/>
            <person name="Copeland A."/>
            <person name="Cheng J.F."/>
            <person name="Lucas S."/>
            <person name="Chen F."/>
            <person name="Bruce D."/>
            <person name="Goodwin L."/>
            <person name="Pitluck S."/>
            <person name="Ivanova N."/>
            <person name="Mavromatis K."/>
            <person name="Ovchinnikova G."/>
            <person name="Pati A."/>
            <person name="Chen A."/>
            <person name="Palaniappan K."/>
            <person name="Land M."/>
            <person name="Hauser L."/>
            <person name="Chang Y.J."/>
            <person name="Jeffries C.D."/>
            <person name="Chain P."/>
            <person name="Saunders E."/>
            <person name="Detter J.C."/>
            <person name="Brettin T."/>
            <person name="Rohde M."/>
            <person name="Goker M."/>
            <person name="Spring S."/>
            <person name="Bristow J."/>
            <person name="Markowitz V."/>
            <person name="Hugenholtz P."/>
            <person name="Kyrpides N.C."/>
            <person name="Klenk H.P."/>
            <person name="Eisen J.A."/>
        </authorList>
    </citation>
    <scope>NUCLEOTIDE SEQUENCE [LARGE SCALE GENOMIC DNA]</scope>
    <source>
        <strain evidence="11">ATCC 49978 / DSM 6589 / Su883</strain>
    </source>
</reference>
<accession>D1B6H5</accession>
<evidence type="ECO:0000259" key="6">
    <source>
        <dbReference type="Pfam" id="PF25876"/>
    </source>
</evidence>
<dbReference type="eggNOG" id="COG0845">
    <property type="taxonomic scope" value="Bacteria"/>
</dbReference>
<dbReference type="HOGENOM" id="CLU_018816_1_2_0"/>
<feature type="coiled-coil region" evidence="4">
    <location>
        <begin position="112"/>
        <end position="180"/>
    </location>
</feature>
<dbReference type="Pfam" id="PF25967">
    <property type="entry name" value="RND-MFP_C"/>
    <property type="match status" value="1"/>
</dbReference>
<feature type="domain" description="Multidrug resistance protein MdtA-like alpha-helical hairpin" evidence="6">
    <location>
        <begin position="117"/>
        <end position="181"/>
    </location>
</feature>
<dbReference type="GO" id="GO:1990281">
    <property type="term" value="C:efflux pump complex"/>
    <property type="evidence" value="ECO:0007669"/>
    <property type="project" value="TreeGrafter"/>
</dbReference>
<dbReference type="Pfam" id="PF25876">
    <property type="entry name" value="HH_MFP_RND"/>
    <property type="match status" value="1"/>
</dbReference>
<evidence type="ECO:0000256" key="2">
    <source>
        <dbReference type="ARBA" id="ARBA00009477"/>
    </source>
</evidence>
<feature type="region of interest" description="Disordered" evidence="5">
    <location>
        <begin position="359"/>
        <end position="380"/>
    </location>
</feature>
<comment type="similarity">
    <text evidence="2">Belongs to the membrane fusion protein (MFP) (TC 8.A.1) family.</text>
</comment>
<keyword evidence="4" id="KW-0175">Coiled coil</keyword>
<dbReference type="Pfam" id="PF25917">
    <property type="entry name" value="BSH_RND"/>
    <property type="match status" value="1"/>
</dbReference>
<dbReference type="EMBL" id="CP001818">
    <property type="protein sequence ID" value="ACZ19616.1"/>
    <property type="molecule type" value="Genomic_DNA"/>
</dbReference>
<sequence>MNKRNRTILILTLAAVLIALGVTRGLKAPKKAQPRAQAPAPAVATVAPEPWEVQVTFGGASTLEAMEDAVLYSKVTGRVTRVTARPGERVRKGQLLAVIDYDAQEAQVRASSAQVESARASLQQARASLEEARREMERYRRLFEQGYATRQEMDKRSTALSQAEASYRQAEANLGSASASLSAQRVNRRDYQITSPVDGTVLDDYGIAPGTMAGPSTPLFRVANVRILKATVNLPETELKDLKEGMAATVTCEALGDVTFRGTLKTIYPYVDTSTRTVKAQVWMENPGNLKPGMLSRVTFVKGTHRGLKIPVEAAMNGKVFVLEDGKARERAVKPGAERDGMLMVLEGLSASDRVITPFPEGMRDGDPVSHKATQEATED</sequence>
<dbReference type="PANTHER" id="PTHR30469:SF15">
    <property type="entry name" value="HLYD FAMILY OF SECRETION PROTEINS"/>
    <property type="match status" value="1"/>
</dbReference>
<dbReference type="Gene3D" id="1.10.287.470">
    <property type="entry name" value="Helix hairpin bin"/>
    <property type="match status" value="1"/>
</dbReference>
<dbReference type="InterPro" id="IPR058792">
    <property type="entry name" value="Beta-barrel_RND_2"/>
</dbReference>
<dbReference type="InterPro" id="IPR058627">
    <property type="entry name" value="MdtA-like_C"/>
</dbReference>
<name>D1B6H5_THEAS</name>
<organism evidence="10 11">
    <name type="scientific">Thermanaerovibrio acidaminovorans (strain ATCC 49978 / DSM 6589 / Su883)</name>
    <name type="common">Selenomonas acidaminovorans</name>
    <dbReference type="NCBI Taxonomy" id="525903"/>
    <lineage>
        <taxon>Bacteria</taxon>
        <taxon>Thermotogati</taxon>
        <taxon>Synergistota</taxon>
        <taxon>Synergistia</taxon>
        <taxon>Synergistales</taxon>
        <taxon>Synergistaceae</taxon>
        <taxon>Thermanaerovibrio</taxon>
    </lineage>
</organism>
<dbReference type="NCBIfam" id="TIGR01730">
    <property type="entry name" value="RND_mfp"/>
    <property type="match status" value="1"/>
</dbReference>
<evidence type="ECO:0000259" key="7">
    <source>
        <dbReference type="Pfam" id="PF25917"/>
    </source>
</evidence>
<evidence type="ECO:0000256" key="1">
    <source>
        <dbReference type="ARBA" id="ARBA00004196"/>
    </source>
</evidence>
<dbReference type="PANTHER" id="PTHR30469">
    <property type="entry name" value="MULTIDRUG RESISTANCE PROTEIN MDTA"/>
    <property type="match status" value="1"/>
</dbReference>
<dbReference type="EnsemblBacteria" id="ACZ19616">
    <property type="protein sequence ID" value="ACZ19616"/>
    <property type="gene ID" value="Taci_1385"/>
</dbReference>
<dbReference type="STRING" id="525903.Taci_1385"/>
<dbReference type="InterPro" id="IPR006143">
    <property type="entry name" value="RND_pump_MFP"/>
</dbReference>
<dbReference type="Gene3D" id="2.40.50.100">
    <property type="match status" value="1"/>
</dbReference>
<dbReference type="AlphaFoldDB" id="D1B6H5"/>
<keyword evidence="11" id="KW-1185">Reference proteome</keyword>
<dbReference type="Pfam" id="PF25954">
    <property type="entry name" value="Beta-barrel_RND_2"/>
    <property type="match status" value="1"/>
</dbReference>
<dbReference type="SUPFAM" id="SSF111369">
    <property type="entry name" value="HlyD-like secretion proteins"/>
    <property type="match status" value="1"/>
</dbReference>
<dbReference type="FunFam" id="2.40.30.170:FF:000010">
    <property type="entry name" value="Efflux RND transporter periplasmic adaptor subunit"/>
    <property type="match status" value="1"/>
</dbReference>
<dbReference type="KEGG" id="tai:Taci_1385"/>
<evidence type="ECO:0000313" key="11">
    <source>
        <dbReference type="Proteomes" id="UP000002030"/>
    </source>
</evidence>
<feature type="compositionally biased region" description="Basic and acidic residues" evidence="5">
    <location>
        <begin position="362"/>
        <end position="374"/>
    </location>
</feature>
<dbReference type="Gene3D" id="2.40.30.170">
    <property type="match status" value="1"/>
</dbReference>
<dbReference type="InterPro" id="IPR058625">
    <property type="entry name" value="MdtA-like_BSH"/>
</dbReference>
<evidence type="ECO:0000256" key="4">
    <source>
        <dbReference type="SAM" id="Coils"/>
    </source>
</evidence>
<protein>
    <submittedName>
        <fullName evidence="10">Efflux transporter, RND family, MFP subunit</fullName>
    </submittedName>
</protein>
<evidence type="ECO:0000259" key="9">
    <source>
        <dbReference type="Pfam" id="PF25967"/>
    </source>
</evidence>
<feature type="domain" description="Multidrug resistance protein MdtA-like barrel-sandwich hybrid" evidence="7">
    <location>
        <begin position="71"/>
        <end position="201"/>
    </location>
</feature>
<feature type="domain" description="CusB-like beta-barrel" evidence="8">
    <location>
        <begin position="231"/>
        <end position="301"/>
    </location>
</feature>
<keyword evidence="3" id="KW-0813">Transport</keyword>
<dbReference type="Proteomes" id="UP000002030">
    <property type="component" value="Chromosome"/>
</dbReference>
<feature type="domain" description="Multidrug resistance protein MdtA-like C-terminal permuted SH3" evidence="9">
    <location>
        <begin position="319"/>
        <end position="357"/>
    </location>
</feature>
<evidence type="ECO:0000256" key="5">
    <source>
        <dbReference type="SAM" id="MobiDB-lite"/>
    </source>
</evidence>
<dbReference type="InterPro" id="IPR058624">
    <property type="entry name" value="MdtA-like_HH"/>
</dbReference>